<proteinExistence type="predicted"/>
<keyword evidence="1" id="KW-0472">Membrane</keyword>
<evidence type="ECO:0000313" key="3">
    <source>
        <dbReference type="Proteomes" id="UP000664807"/>
    </source>
</evidence>
<gene>
    <name evidence="2" type="ORF">J0654_03520</name>
</gene>
<feature type="transmembrane region" description="Helical" evidence="1">
    <location>
        <begin position="22"/>
        <end position="44"/>
    </location>
</feature>
<comment type="caution">
    <text evidence="2">The sequence shown here is derived from an EMBL/GenBank/DDBJ whole genome shotgun (WGS) entry which is preliminary data.</text>
</comment>
<keyword evidence="1" id="KW-0812">Transmembrane</keyword>
<dbReference type="RefSeq" id="WP_207026322.1">
    <property type="nucleotide sequence ID" value="NZ_JAFLNM010000001.1"/>
</dbReference>
<evidence type="ECO:0000313" key="2">
    <source>
        <dbReference type="EMBL" id="MBO0340696.1"/>
    </source>
</evidence>
<keyword evidence="1" id="KW-1133">Transmembrane helix</keyword>
<dbReference type="Proteomes" id="UP000664807">
    <property type="component" value="Unassembled WGS sequence"/>
</dbReference>
<protein>
    <submittedName>
        <fullName evidence="2">Uncharacterized protein</fullName>
    </submittedName>
</protein>
<sequence>MKDCCSDDIGAKGGFTSKMKKWFAYSIYMLAALLFLAALIFQMLGMGF</sequence>
<organism evidence="2 3">
    <name type="scientific">Flagellimonas profundi</name>
    <dbReference type="NCBI Taxonomy" id="2915620"/>
    <lineage>
        <taxon>Bacteria</taxon>
        <taxon>Pseudomonadati</taxon>
        <taxon>Bacteroidota</taxon>
        <taxon>Flavobacteriia</taxon>
        <taxon>Flavobacteriales</taxon>
        <taxon>Flavobacteriaceae</taxon>
        <taxon>Flagellimonas</taxon>
    </lineage>
</organism>
<name>A0ABS3FCJ5_9FLAO</name>
<reference evidence="2 3" key="1">
    <citation type="submission" date="2021-03" db="EMBL/GenBank/DDBJ databases">
        <title>Muricauda lutimaris sp. nov. and Muricauda ruestringensis sp. nov, two marine members of the Flavobacteriaceae isolated from deep sea sediments of Western Pacific.</title>
        <authorList>
            <person name="Zhao S."/>
            <person name="Liu R."/>
        </authorList>
    </citation>
    <scope>NUCLEOTIDE SEQUENCE [LARGE SCALE GENOMIC DNA]</scope>
    <source>
        <strain evidence="2 3">BC31-3-A3</strain>
    </source>
</reference>
<keyword evidence="3" id="KW-1185">Reference proteome</keyword>
<dbReference type="EMBL" id="JAFLNM010000001">
    <property type="protein sequence ID" value="MBO0340696.1"/>
    <property type="molecule type" value="Genomic_DNA"/>
</dbReference>
<evidence type="ECO:0000256" key="1">
    <source>
        <dbReference type="SAM" id="Phobius"/>
    </source>
</evidence>
<accession>A0ABS3FCJ5</accession>